<evidence type="ECO:0000313" key="3">
    <source>
        <dbReference type="Proteomes" id="UP001328107"/>
    </source>
</evidence>
<proteinExistence type="predicted"/>
<feature type="non-terminal residue" evidence="2">
    <location>
        <position position="1"/>
    </location>
</feature>
<evidence type="ECO:0008006" key="4">
    <source>
        <dbReference type="Google" id="ProtNLM"/>
    </source>
</evidence>
<dbReference type="AlphaFoldDB" id="A0AAN4Z4E8"/>
<protein>
    <recommendedName>
        <fullName evidence="4">F-box domain-containing protein</fullName>
    </recommendedName>
</protein>
<keyword evidence="3" id="KW-1185">Reference proteome</keyword>
<feature type="region of interest" description="Disordered" evidence="1">
    <location>
        <begin position="1"/>
        <end position="37"/>
    </location>
</feature>
<name>A0AAN4Z4E8_9BILA</name>
<evidence type="ECO:0000313" key="2">
    <source>
        <dbReference type="EMBL" id="GMR33811.1"/>
    </source>
</evidence>
<accession>A0AAN4Z4E8</accession>
<reference evidence="3" key="1">
    <citation type="submission" date="2022-10" db="EMBL/GenBank/DDBJ databases">
        <title>Genome assembly of Pristionchus species.</title>
        <authorList>
            <person name="Yoshida K."/>
            <person name="Sommer R.J."/>
        </authorList>
    </citation>
    <scope>NUCLEOTIDE SEQUENCE [LARGE SCALE GENOMIC DNA]</scope>
    <source>
        <strain evidence="3">RS5460</strain>
    </source>
</reference>
<sequence length="312" mass="35993">NMATGKPDGSPLVKRFKRSEGNPAESDDTGEELGGESALPIEQLPQELIRLIVGYLPWKTNRRLRAGLPGTTVKIMIPRINQELFELRLASQAEFFVENNIVVNEQFIYLFYDTMDKHSILLDHLINCVGKSIVEFAIRSSFLHSPSPVQRDPLVKILQEIRFRSLDISNVDIDDEFANVLEEYAFPNIDMISIEARWMSLSDPRTFLLKISSNVRFVYLSMIVHYINLPDFDYVELIAQMFSNKMDTLELTSLPRGHINLLRERLPCLGKKIWFSTESSIDNLNYTINEHRVKADGRHLTIKHISRLSEHY</sequence>
<dbReference type="EMBL" id="BTRK01000001">
    <property type="protein sequence ID" value="GMR33811.1"/>
    <property type="molecule type" value="Genomic_DNA"/>
</dbReference>
<comment type="caution">
    <text evidence="2">The sequence shown here is derived from an EMBL/GenBank/DDBJ whole genome shotgun (WGS) entry which is preliminary data.</text>
</comment>
<feature type="compositionally biased region" description="Acidic residues" evidence="1">
    <location>
        <begin position="25"/>
        <end position="34"/>
    </location>
</feature>
<gene>
    <name evidence="2" type="ORF">PMAYCL1PPCAC_04006</name>
</gene>
<organism evidence="2 3">
    <name type="scientific">Pristionchus mayeri</name>
    <dbReference type="NCBI Taxonomy" id="1317129"/>
    <lineage>
        <taxon>Eukaryota</taxon>
        <taxon>Metazoa</taxon>
        <taxon>Ecdysozoa</taxon>
        <taxon>Nematoda</taxon>
        <taxon>Chromadorea</taxon>
        <taxon>Rhabditida</taxon>
        <taxon>Rhabditina</taxon>
        <taxon>Diplogasteromorpha</taxon>
        <taxon>Diplogasteroidea</taxon>
        <taxon>Neodiplogasteridae</taxon>
        <taxon>Pristionchus</taxon>
    </lineage>
</organism>
<evidence type="ECO:0000256" key="1">
    <source>
        <dbReference type="SAM" id="MobiDB-lite"/>
    </source>
</evidence>
<dbReference type="Proteomes" id="UP001328107">
    <property type="component" value="Unassembled WGS sequence"/>
</dbReference>